<dbReference type="EMBL" id="MU273471">
    <property type="protein sequence ID" value="KAI0036434.1"/>
    <property type="molecule type" value="Genomic_DNA"/>
</dbReference>
<dbReference type="Proteomes" id="UP000814128">
    <property type="component" value="Unassembled WGS sequence"/>
</dbReference>
<accession>A0ACB8QX79</accession>
<gene>
    <name evidence="1" type="ORF">K488DRAFT_75965</name>
</gene>
<organism evidence="1 2">
    <name type="scientific">Vararia minispora EC-137</name>
    <dbReference type="NCBI Taxonomy" id="1314806"/>
    <lineage>
        <taxon>Eukaryota</taxon>
        <taxon>Fungi</taxon>
        <taxon>Dikarya</taxon>
        <taxon>Basidiomycota</taxon>
        <taxon>Agaricomycotina</taxon>
        <taxon>Agaricomycetes</taxon>
        <taxon>Russulales</taxon>
        <taxon>Lachnocladiaceae</taxon>
        <taxon>Vararia</taxon>
    </lineage>
</organism>
<name>A0ACB8QX79_9AGAM</name>
<evidence type="ECO:0000313" key="1">
    <source>
        <dbReference type="EMBL" id="KAI0036434.1"/>
    </source>
</evidence>
<proteinExistence type="predicted"/>
<reference evidence="1" key="2">
    <citation type="journal article" date="2022" name="New Phytol.">
        <title>Evolutionary transition to the ectomycorrhizal habit in the genomes of a hyperdiverse lineage of mushroom-forming fungi.</title>
        <authorList>
            <person name="Looney B."/>
            <person name="Miyauchi S."/>
            <person name="Morin E."/>
            <person name="Drula E."/>
            <person name="Courty P.E."/>
            <person name="Kohler A."/>
            <person name="Kuo A."/>
            <person name="LaButti K."/>
            <person name="Pangilinan J."/>
            <person name="Lipzen A."/>
            <person name="Riley R."/>
            <person name="Andreopoulos W."/>
            <person name="He G."/>
            <person name="Johnson J."/>
            <person name="Nolan M."/>
            <person name="Tritt A."/>
            <person name="Barry K.W."/>
            <person name="Grigoriev I.V."/>
            <person name="Nagy L.G."/>
            <person name="Hibbett D."/>
            <person name="Henrissat B."/>
            <person name="Matheny P.B."/>
            <person name="Labbe J."/>
            <person name="Martin F.M."/>
        </authorList>
    </citation>
    <scope>NUCLEOTIDE SEQUENCE</scope>
    <source>
        <strain evidence="1">EC-137</strain>
    </source>
</reference>
<sequence length="153" mass="16402">MSACLRFTRRVWKSFLDQKGLNITLAKPGRIEASLKIEPYNGTVHGGLLLSLTDTIGSLAVASKGQYMTGVSTDISASFVRPAGKPGEILKMVGTVTALGRSLAYTRIDFFNEKGDLAAYGTHTKYVGKSAGHKNDVKLSEDGESVMEGEDVD</sequence>
<comment type="caution">
    <text evidence="1">The sequence shown here is derived from an EMBL/GenBank/DDBJ whole genome shotgun (WGS) entry which is preliminary data.</text>
</comment>
<evidence type="ECO:0000313" key="2">
    <source>
        <dbReference type="Proteomes" id="UP000814128"/>
    </source>
</evidence>
<protein>
    <submittedName>
        <fullName evidence="1">Thioesterase/thiol ester dehydrase-isomerase</fullName>
    </submittedName>
</protein>
<reference evidence="1" key="1">
    <citation type="submission" date="2021-02" db="EMBL/GenBank/DDBJ databases">
        <authorList>
            <consortium name="DOE Joint Genome Institute"/>
            <person name="Ahrendt S."/>
            <person name="Looney B.P."/>
            <person name="Miyauchi S."/>
            <person name="Morin E."/>
            <person name="Drula E."/>
            <person name="Courty P.E."/>
            <person name="Chicoki N."/>
            <person name="Fauchery L."/>
            <person name="Kohler A."/>
            <person name="Kuo A."/>
            <person name="Labutti K."/>
            <person name="Pangilinan J."/>
            <person name="Lipzen A."/>
            <person name="Riley R."/>
            <person name="Andreopoulos W."/>
            <person name="He G."/>
            <person name="Johnson J."/>
            <person name="Barry K.W."/>
            <person name="Grigoriev I.V."/>
            <person name="Nagy L."/>
            <person name="Hibbett D."/>
            <person name="Henrissat B."/>
            <person name="Matheny P.B."/>
            <person name="Labbe J."/>
            <person name="Martin F."/>
        </authorList>
    </citation>
    <scope>NUCLEOTIDE SEQUENCE</scope>
    <source>
        <strain evidence="1">EC-137</strain>
    </source>
</reference>
<keyword evidence="2" id="KW-1185">Reference proteome</keyword>